<dbReference type="Pfam" id="PF03466">
    <property type="entry name" value="LysR_substrate"/>
    <property type="match status" value="1"/>
</dbReference>
<evidence type="ECO:0000313" key="7">
    <source>
        <dbReference type="Proteomes" id="UP000217141"/>
    </source>
</evidence>
<dbReference type="InterPro" id="IPR000847">
    <property type="entry name" value="LysR_HTH_N"/>
</dbReference>
<dbReference type="InterPro" id="IPR005119">
    <property type="entry name" value="LysR_subst-bd"/>
</dbReference>
<dbReference type="PRINTS" id="PR00039">
    <property type="entry name" value="HTHLYSR"/>
</dbReference>
<dbReference type="InterPro" id="IPR058163">
    <property type="entry name" value="LysR-type_TF_proteobact-type"/>
</dbReference>
<dbReference type="InterPro" id="IPR036388">
    <property type="entry name" value="WH-like_DNA-bd_sf"/>
</dbReference>
<name>A0A249MVD6_SPHXE</name>
<dbReference type="Proteomes" id="UP000217141">
    <property type="component" value="Chromosome I"/>
</dbReference>
<evidence type="ECO:0000256" key="4">
    <source>
        <dbReference type="ARBA" id="ARBA00023163"/>
    </source>
</evidence>
<organism evidence="6 7">
    <name type="scientific">Sphingobium xenophagum</name>
    <dbReference type="NCBI Taxonomy" id="121428"/>
    <lineage>
        <taxon>Bacteria</taxon>
        <taxon>Pseudomonadati</taxon>
        <taxon>Pseudomonadota</taxon>
        <taxon>Alphaproteobacteria</taxon>
        <taxon>Sphingomonadales</taxon>
        <taxon>Sphingomonadaceae</taxon>
        <taxon>Sphingobium</taxon>
    </lineage>
</organism>
<dbReference type="GO" id="GO:0003700">
    <property type="term" value="F:DNA-binding transcription factor activity"/>
    <property type="evidence" value="ECO:0007669"/>
    <property type="project" value="InterPro"/>
</dbReference>
<dbReference type="SUPFAM" id="SSF46785">
    <property type="entry name" value="Winged helix' DNA-binding domain"/>
    <property type="match status" value="1"/>
</dbReference>
<proteinExistence type="inferred from homology"/>
<accession>A0A249MVD6</accession>
<dbReference type="PANTHER" id="PTHR30537">
    <property type="entry name" value="HTH-TYPE TRANSCRIPTIONAL REGULATOR"/>
    <property type="match status" value="1"/>
</dbReference>
<evidence type="ECO:0000256" key="2">
    <source>
        <dbReference type="ARBA" id="ARBA00023015"/>
    </source>
</evidence>
<evidence type="ECO:0000259" key="5">
    <source>
        <dbReference type="PROSITE" id="PS50931"/>
    </source>
</evidence>
<feature type="domain" description="HTH lysR-type" evidence="5">
    <location>
        <begin position="6"/>
        <end position="63"/>
    </location>
</feature>
<keyword evidence="2" id="KW-0805">Transcription regulation</keyword>
<dbReference type="InterPro" id="IPR036390">
    <property type="entry name" value="WH_DNA-bd_sf"/>
</dbReference>
<reference evidence="6 7" key="1">
    <citation type="submission" date="2017-08" db="EMBL/GenBank/DDBJ databases">
        <title>Whole Genome Sequence of Sphingobium hydrophobicum C1: Insights into Adaption to the Electronic-waste Contaminated Sediment.</title>
        <authorList>
            <person name="Song D."/>
            <person name="Chen X."/>
            <person name="Xu M."/>
        </authorList>
    </citation>
    <scope>NUCLEOTIDE SEQUENCE [LARGE SCALE GENOMIC DNA]</scope>
    <source>
        <strain evidence="6 7">C1</strain>
    </source>
</reference>
<keyword evidence="4" id="KW-0804">Transcription</keyword>
<dbReference type="AlphaFoldDB" id="A0A249MVD6"/>
<dbReference type="KEGG" id="shyd:CJD35_12200"/>
<dbReference type="PANTHER" id="PTHR30537:SF26">
    <property type="entry name" value="GLYCINE CLEAVAGE SYSTEM TRANSCRIPTIONAL ACTIVATOR"/>
    <property type="match status" value="1"/>
</dbReference>
<comment type="similarity">
    <text evidence="1">Belongs to the LysR transcriptional regulatory family.</text>
</comment>
<dbReference type="Gene3D" id="3.40.190.10">
    <property type="entry name" value="Periplasmic binding protein-like II"/>
    <property type="match status" value="1"/>
</dbReference>
<dbReference type="EMBL" id="CP022745">
    <property type="protein sequence ID" value="ASY45117.1"/>
    <property type="molecule type" value="Genomic_DNA"/>
</dbReference>
<dbReference type="Gene3D" id="1.10.10.10">
    <property type="entry name" value="Winged helix-like DNA-binding domain superfamily/Winged helix DNA-binding domain"/>
    <property type="match status" value="1"/>
</dbReference>
<evidence type="ECO:0000256" key="1">
    <source>
        <dbReference type="ARBA" id="ARBA00009437"/>
    </source>
</evidence>
<protein>
    <submittedName>
        <fullName evidence="6">LysR family transcriptional regulator</fullName>
    </submittedName>
</protein>
<keyword evidence="3" id="KW-0238">DNA-binding</keyword>
<dbReference type="Pfam" id="PF00126">
    <property type="entry name" value="HTH_1"/>
    <property type="match status" value="1"/>
</dbReference>
<dbReference type="GO" id="GO:0003677">
    <property type="term" value="F:DNA binding"/>
    <property type="evidence" value="ECO:0007669"/>
    <property type="project" value="UniProtKB-KW"/>
</dbReference>
<evidence type="ECO:0000256" key="3">
    <source>
        <dbReference type="ARBA" id="ARBA00023125"/>
    </source>
</evidence>
<dbReference type="PROSITE" id="PS50931">
    <property type="entry name" value="HTH_LYSR"/>
    <property type="match status" value="1"/>
</dbReference>
<sequence length="263" mass="28016">MKRTHLPLNGLRVLDAAARHLSFTRAADELAVTPAAVGQQIRALEDLLGVVLFRRTPKGLELTPETEGGLDALRAGFLEFEEAVRAMQAGQSSSALTIAAPRDITAKWLQPRLAAYAASQPGLTFSLVAADEMLDFTEANLDVALRLSDRVGEHEGVQLGEPLFVTVEAANGGPDQRIEWPGCPSSDQPASIRVADAGLAIEAAATGFGRASVPLLLAEADLTAGRIRQVGDAVASPLSYWLIAPLPQWRQKKVKALVEALTR</sequence>
<gene>
    <name evidence="6" type="ORF">CJD35_12200</name>
</gene>
<dbReference type="RefSeq" id="WP_017182699.1">
    <property type="nucleotide sequence ID" value="NZ_CP022745.1"/>
</dbReference>
<evidence type="ECO:0000313" key="6">
    <source>
        <dbReference type="EMBL" id="ASY45117.1"/>
    </source>
</evidence>
<dbReference type="SUPFAM" id="SSF53850">
    <property type="entry name" value="Periplasmic binding protein-like II"/>
    <property type="match status" value="1"/>
</dbReference>
<dbReference type="Gene3D" id="3.40.190.290">
    <property type="match status" value="1"/>
</dbReference>